<reference evidence="1 2" key="1">
    <citation type="submission" date="2024-01" db="EMBL/GenBank/DDBJ databases">
        <title>the genome sequence of strain Microbacterium schleiferi NBRC 15075.</title>
        <authorList>
            <person name="Ding Y."/>
            <person name="Zhang G."/>
        </authorList>
    </citation>
    <scope>NUCLEOTIDE SEQUENCE [LARGE SCALE GENOMIC DNA]</scope>
    <source>
        <strain evidence="1 2">NBRC 15075</strain>
    </source>
</reference>
<gene>
    <name evidence="1" type="ORF">V2V91_10745</name>
</gene>
<dbReference type="RefSeq" id="WP_331791833.1">
    <property type="nucleotide sequence ID" value="NZ_BAAAUO010000001.1"/>
</dbReference>
<evidence type="ECO:0000313" key="2">
    <source>
        <dbReference type="Proteomes" id="UP001351900"/>
    </source>
</evidence>
<keyword evidence="2" id="KW-1185">Reference proteome</keyword>
<comment type="caution">
    <text evidence="1">The sequence shown here is derived from an EMBL/GenBank/DDBJ whole genome shotgun (WGS) entry which is preliminary data.</text>
</comment>
<evidence type="ECO:0000313" key="1">
    <source>
        <dbReference type="EMBL" id="MEF2255606.1"/>
    </source>
</evidence>
<accession>A0ABU7V7F0</accession>
<sequence>MSVARMQTEAEVREAIETLEALVARSGLSWEEDAMYTVRRAALAWVDGVCQYCEAEPGDNEYCAIDGSPHPWATNQGERDS</sequence>
<dbReference type="EMBL" id="JAZHOV010000006">
    <property type="protein sequence ID" value="MEF2255606.1"/>
    <property type="molecule type" value="Genomic_DNA"/>
</dbReference>
<dbReference type="Proteomes" id="UP001351900">
    <property type="component" value="Unassembled WGS sequence"/>
</dbReference>
<protein>
    <submittedName>
        <fullName evidence="1">Uncharacterized protein</fullName>
    </submittedName>
</protein>
<proteinExistence type="predicted"/>
<name>A0ABU7V7F0_9MICO</name>
<organism evidence="1 2">
    <name type="scientific">Microbacterium schleiferi</name>
    <dbReference type="NCBI Taxonomy" id="69362"/>
    <lineage>
        <taxon>Bacteria</taxon>
        <taxon>Bacillati</taxon>
        <taxon>Actinomycetota</taxon>
        <taxon>Actinomycetes</taxon>
        <taxon>Micrococcales</taxon>
        <taxon>Microbacteriaceae</taxon>
        <taxon>Microbacterium</taxon>
    </lineage>
</organism>